<sequence>MGGKHKQPNRTKNNTRPSSSSHSAELLGNTIPTFIGFSSLTNRVPAVSGFPLDEANYCVNPDFQVLLKQMNKKDPITRFKALQLFMDLVNNTDVEGVQAVLPLWPRMYCTLCNDVNHKVREISHKAHKAVVSKVKKLIAPYLKELAGPWFTSQYDTYAPAASAAILAFEEAFPSSKTNKAIAFCQDEILLYIYDNLINQTPQSLCNPTTTSPDDMQAKYERTVLSSLQGYILYLQKLSIEQIQGSTQMNKQLLSHSKFWKYAKNKVPLIRSSFYRTLIALCQNAKFLLDGEASRLSTTIFSNLEESDATVLQSLWDAALNILVTIEDCWSHINLEKQLFAKLNKMLRSGGRNVYTIYPNILPLLSKLPEKMLKDKEILYIDVFEGMRHGLDVVPNNQSPSEARIMAVTFVECLKFAIRQSSSEFDFCSSLISEQLIPIIDKLLHRKDKRAIQLPFLTETSHLISYWSVQRKKNEANFDKLIVDFFHLLSELYRKQIDSEVTKESIDHVLQNQVQFIHILINPDQFRTKCKGHVKFEPEESSHISMKLNESLCDQLNENKCSEELLEFIRKQATLYFLNAVKREEKTFMCAIAKIINLLDAKLIFEDLTIAVNESTCFKLFSSYFSKWLMNSEMKCKELIDLSFVLLKYVTNDEKEYILEEFSSNWLCDLLQFDVCESLRSYANDESVFKWVRSEKFTKNILYLVERFIDGSISEVTPRDTITTLLKVKRSNGEFIIGAPTVALIMNVLSQKFEARVENQAAVELSQDLILNVDIEQLSLPEFSVLVTTLFKLSCQTPNNEKLYRACTTGLEIILSLSRSQDLDFNITEMLSHAVREIIISHQVEYYLEHVIDNISNYIDLVVKVTTDSSLTFEQHTNQAVRIIKKFLVRNQETESYCQQGTKVLEKCCHVGYEGNDILDTEYMLKENYLTFISRPDVWEENPVFSMKDLRKYIDWNLYVGSVLNLIFSNRQGYRRGSPEANHIKISQTTEENCPKKLDAKVAEIFEDRKFNVDSKDEDLVGNICDFFMSVALLTTFNKYHTGTKYYKHLRDSEEKLNSIAAVLIKSVNDLGATFIYDHCQKTCNDKSSWWILKSTFNNIFKGRVSLGDKNSNIQNQLENCFDDFGKMDISKLTMSRGNFLTILCLIENQFGHRLTEKQWDGIFICTHKFVESFLEKPEYSEHDMLVLLAVSRLYLKLRNTFKNNHNLPHDMRILPETCLAWNEVVEKELYEKVMVIWRKLAKDCSHRDEVSPECIITLQAVSDVVTDGLEGRRETPSENVRLFMECIPLIMSPLTAIQITSFRVCVSIIPDLVKLDAEIFGNNMSKIFQDGEPSTSQSKKSINNDWSIKKLEKEILDTQGIVDTLLSDFIVGDFCTIEPFTDSFTYTYSYLLLWCFILNACGEAHSSLRVQYGNLLVEGGYASAVLNSVFKLMPQTVLQGFTVDETCQEYFESCDILDYREPVNSKLIEKMACFVYRLFLQRLPNCVREWWKEAENKTSNLVDNVTKLYVSPILISNELKSVQHDRETGFDNIEIKTYPGVREVVATYTIDEVKMDLIMTLPPNYPLGTAKIESSNMVVGTSKWRNLLFQICKYLIHQNGTIWDALVIWKNNLDKKFEGVEECYICFSILMGSSFEIPKLCCRTCKKKFHSSCLGDIKCPIGELNPVN</sequence>
<dbReference type="InterPro" id="IPR054477">
    <property type="entry name" value="LTN1_E3_ligase_6th"/>
</dbReference>
<comment type="catalytic activity">
    <reaction evidence="1">
        <text>S-ubiquitinyl-[E2 ubiquitin-conjugating enzyme]-L-cysteine + [acceptor protein]-L-lysine = [E2 ubiquitin-conjugating enzyme]-L-cysteine + N(6)-ubiquitinyl-[acceptor protein]-L-lysine.</text>
        <dbReference type="EC" id="2.3.2.27"/>
    </reaction>
</comment>
<comment type="subunit">
    <text evidence="1">Component of the ribosome quality control complex (RQC).</text>
</comment>
<reference evidence="6 7" key="1">
    <citation type="submission" date="2023-09" db="EMBL/GenBank/DDBJ databases">
        <title>Genomes of two closely related lineages of the louse Polyplax serrata with different host specificities.</title>
        <authorList>
            <person name="Martinu J."/>
            <person name="Tarabai H."/>
            <person name="Stefka J."/>
            <person name="Hypsa V."/>
        </authorList>
    </citation>
    <scope>NUCLEOTIDE SEQUENCE [LARGE SCALE GENOMIC DNA]</scope>
    <source>
        <strain evidence="6">98ZLc_SE</strain>
    </source>
</reference>
<dbReference type="PANTHER" id="PTHR12389">
    <property type="entry name" value="ZINC FINGER PROTEIN 294"/>
    <property type="match status" value="1"/>
</dbReference>
<comment type="function">
    <text evidence="1">E3 ubiquitin-protein ligase. Component of the ribosome quality control complex (RQC), a ribosome-associated complex that mediates ubiquitination and extraction of incompletely synthesized nascent chains for proteasomal degradation.</text>
</comment>
<dbReference type="EC" id="2.3.2.27" evidence="1"/>
<evidence type="ECO:0000259" key="3">
    <source>
        <dbReference type="Pfam" id="PF22958"/>
    </source>
</evidence>
<name>A0ABR1BDB5_POLSC</name>
<feature type="domain" description="E3 ubiquitin-protein ligase listerin N-terminal" evidence="3">
    <location>
        <begin position="61"/>
        <end position="367"/>
    </location>
</feature>
<comment type="similarity">
    <text evidence="1">Belongs to the LTN1 family.</text>
</comment>
<dbReference type="Pfam" id="PF22958">
    <property type="entry name" value="Ltn1_1st"/>
    <property type="match status" value="1"/>
</dbReference>
<dbReference type="InterPro" id="IPR054476">
    <property type="entry name" value="Ltn1_N"/>
</dbReference>
<dbReference type="SUPFAM" id="SSF48371">
    <property type="entry name" value="ARM repeat"/>
    <property type="match status" value="1"/>
</dbReference>
<feature type="domain" description="E3 ubiquitin-protein ligase listerin HEAT repeat region" evidence="4">
    <location>
        <begin position="1281"/>
        <end position="1523"/>
    </location>
</feature>
<accession>A0ABR1BDB5</accession>
<dbReference type="PANTHER" id="PTHR12389:SF0">
    <property type="entry name" value="E3 UBIQUITIN-PROTEIN LIGASE LISTERIN"/>
    <property type="match status" value="1"/>
</dbReference>
<gene>
    <name evidence="6" type="ORF">RUM44_013139</name>
</gene>
<comment type="pathway">
    <text evidence="1">Protein modification; protein ubiquitination.</text>
</comment>
<organism evidence="6 7">
    <name type="scientific">Polyplax serrata</name>
    <name type="common">Common mouse louse</name>
    <dbReference type="NCBI Taxonomy" id="468196"/>
    <lineage>
        <taxon>Eukaryota</taxon>
        <taxon>Metazoa</taxon>
        <taxon>Ecdysozoa</taxon>
        <taxon>Arthropoda</taxon>
        <taxon>Hexapoda</taxon>
        <taxon>Insecta</taxon>
        <taxon>Pterygota</taxon>
        <taxon>Neoptera</taxon>
        <taxon>Paraneoptera</taxon>
        <taxon>Psocodea</taxon>
        <taxon>Troctomorpha</taxon>
        <taxon>Phthiraptera</taxon>
        <taxon>Anoplura</taxon>
        <taxon>Polyplacidae</taxon>
        <taxon>Polyplax</taxon>
    </lineage>
</organism>
<keyword evidence="7" id="KW-1185">Reference proteome</keyword>
<keyword evidence="1" id="KW-0479">Metal-binding</keyword>
<dbReference type="InterPro" id="IPR016024">
    <property type="entry name" value="ARM-type_fold"/>
</dbReference>
<keyword evidence="1" id="KW-0863">Zinc-finger</keyword>
<dbReference type="InterPro" id="IPR039795">
    <property type="entry name" value="LTN1/Rkr1"/>
</dbReference>
<feature type="compositionally biased region" description="Polar residues" evidence="2">
    <location>
        <begin position="10"/>
        <end position="23"/>
    </location>
</feature>
<evidence type="ECO:0000256" key="1">
    <source>
        <dbReference type="RuleBase" id="RU367090"/>
    </source>
</evidence>
<evidence type="ECO:0000256" key="2">
    <source>
        <dbReference type="SAM" id="MobiDB-lite"/>
    </source>
</evidence>
<evidence type="ECO:0000313" key="6">
    <source>
        <dbReference type="EMBL" id="KAK6641428.1"/>
    </source>
</evidence>
<evidence type="ECO:0000259" key="5">
    <source>
        <dbReference type="Pfam" id="PF23009"/>
    </source>
</evidence>
<keyword evidence="1" id="KW-0808">Transferase</keyword>
<comment type="caution">
    <text evidence="6">The sequence shown here is derived from an EMBL/GenBank/DDBJ whole genome shotgun (WGS) entry which is preliminary data.</text>
</comment>
<dbReference type="Pfam" id="PF23009">
    <property type="entry name" value="UBC_like"/>
    <property type="match status" value="1"/>
</dbReference>
<evidence type="ECO:0000313" key="7">
    <source>
        <dbReference type="Proteomes" id="UP001359485"/>
    </source>
</evidence>
<keyword evidence="1" id="KW-0862">Zinc</keyword>
<evidence type="ECO:0000259" key="4">
    <source>
        <dbReference type="Pfam" id="PF22999"/>
    </source>
</evidence>
<dbReference type="Gene3D" id="1.25.10.10">
    <property type="entry name" value="Leucine-rich Repeat Variant"/>
    <property type="match status" value="1"/>
</dbReference>
<keyword evidence="1" id="KW-0833">Ubl conjugation pathway</keyword>
<dbReference type="EMBL" id="JAWJWF010000001">
    <property type="protein sequence ID" value="KAK6641428.1"/>
    <property type="molecule type" value="Genomic_DNA"/>
</dbReference>
<dbReference type="InterPro" id="IPR011989">
    <property type="entry name" value="ARM-like"/>
</dbReference>
<dbReference type="Pfam" id="PF22999">
    <property type="entry name" value="LTN1_E3_ligase_6th"/>
    <property type="match status" value="1"/>
</dbReference>
<protein>
    <recommendedName>
        <fullName evidence="1">E3 ubiquitin-protein ligase listerin</fullName>
        <ecNumber evidence="1">2.3.2.27</ecNumber>
    </recommendedName>
    <alternativeName>
        <fullName evidence="1">RING-type E3 ubiquitin transferase listerin</fullName>
    </alternativeName>
</protein>
<dbReference type="Proteomes" id="UP001359485">
    <property type="component" value="Unassembled WGS sequence"/>
</dbReference>
<feature type="domain" description="E3 ubiquitin-protein ligase listerin ubiquitin conjugating" evidence="5">
    <location>
        <begin position="1534"/>
        <end position="1616"/>
    </location>
</feature>
<dbReference type="InterPro" id="IPR054478">
    <property type="entry name" value="LTN1_UBC"/>
</dbReference>
<proteinExistence type="inferred from homology"/>
<feature type="region of interest" description="Disordered" evidence="2">
    <location>
        <begin position="1"/>
        <end position="24"/>
    </location>
</feature>